<evidence type="ECO:0000313" key="1">
    <source>
        <dbReference type="EMBL" id="MPN54223.1"/>
    </source>
</evidence>
<protein>
    <submittedName>
        <fullName evidence="1">Uncharacterized protein</fullName>
    </submittedName>
</protein>
<gene>
    <name evidence="1" type="ORF">SDC9_201893</name>
</gene>
<organism evidence="1">
    <name type="scientific">bioreactor metagenome</name>
    <dbReference type="NCBI Taxonomy" id="1076179"/>
    <lineage>
        <taxon>unclassified sequences</taxon>
        <taxon>metagenomes</taxon>
        <taxon>ecological metagenomes</taxon>
    </lineage>
</organism>
<proteinExistence type="predicted"/>
<comment type="caution">
    <text evidence="1">The sequence shown here is derived from an EMBL/GenBank/DDBJ whole genome shotgun (WGS) entry which is preliminary data.</text>
</comment>
<accession>A0A645J411</accession>
<name>A0A645J411_9ZZZZ</name>
<reference evidence="1" key="1">
    <citation type="submission" date="2019-08" db="EMBL/GenBank/DDBJ databases">
        <authorList>
            <person name="Kucharzyk K."/>
            <person name="Murdoch R.W."/>
            <person name="Higgins S."/>
            <person name="Loffler F."/>
        </authorList>
    </citation>
    <scope>NUCLEOTIDE SEQUENCE</scope>
</reference>
<dbReference type="AlphaFoldDB" id="A0A645J411"/>
<sequence>MRRGRGRKDELSAINIKLTIGQAEHVAGKYRSGFLVDNADMVASVPRRVQTHQFATIQRNDVAIRRLDDTLGRNGQYLAVDPLDIISAINRSDAGNQLGRFGHMTRPTRMNHQPGLRKGAHHAASPPGVIKVDMGQHHIIDSRRIQA</sequence>
<dbReference type="EMBL" id="VSSQ01122251">
    <property type="protein sequence ID" value="MPN54223.1"/>
    <property type="molecule type" value="Genomic_DNA"/>
</dbReference>